<evidence type="ECO:0000259" key="18">
    <source>
        <dbReference type="PROSITE" id="PS51918"/>
    </source>
</evidence>
<dbReference type="InterPro" id="IPR006638">
    <property type="entry name" value="Elp3/MiaA/NifB-like_rSAM"/>
</dbReference>
<comment type="cofactor">
    <cofactor evidence="1">
        <name>FMN</name>
        <dbReference type="ChEBI" id="CHEBI:58210"/>
    </cofactor>
</comment>
<dbReference type="InterPro" id="IPR023173">
    <property type="entry name" value="NADPH_Cyt_P450_Rdtase_alpha"/>
</dbReference>
<dbReference type="InterPro" id="IPR017927">
    <property type="entry name" value="FAD-bd_FR_type"/>
</dbReference>
<evidence type="ECO:0000313" key="19">
    <source>
        <dbReference type="EMBL" id="KAJ6227182.1"/>
    </source>
</evidence>
<dbReference type="InterPro" id="IPR039261">
    <property type="entry name" value="FNR_nucleotide-bd"/>
</dbReference>
<feature type="compositionally biased region" description="Basic and acidic residues" evidence="15">
    <location>
        <begin position="574"/>
        <end position="588"/>
    </location>
</feature>
<dbReference type="PROSITE" id="PS51384">
    <property type="entry name" value="FAD_FR"/>
    <property type="match status" value="1"/>
</dbReference>
<feature type="domain" description="Radical SAM core" evidence="18">
    <location>
        <begin position="67"/>
        <end position="285"/>
    </location>
</feature>
<feature type="domain" description="FAD-binding FR-type" evidence="17">
    <location>
        <begin position="606"/>
        <end position="823"/>
    </location>
</feature>
<keyword evidence="9" id="KW-0274">FAD</keyword>
<comment type="caution">
    <text evidence="19">The sequence shown here is derived from an EMBL/GenBank/DDBJ whole genome shotgun (WGS) entry which is preliminary data.</text>
</comment>
<dbReference type="Gene3D" id="1.20.990.10">
    <property type="entry name" value="NADPH-cytochrome p450 Reductase, Chain A, domain 3"/>
    <property type="match status" value="1"/>
</dbReference>
<accession>A0ABQ8X3P4</accession>
<evidence type="ECO:0000256" key="12">
    <source>
        <dbReference type="ARBA" id="ARBA00023004"/>
    </source>
</evidence>
<dbReference type="CDD" id="cd01335">
    <property type="entry name" value="Radical_SAM"/>
    <property type="match status" value="1"/>
</dbReference>
<evidence type="ECO:0000256" key="13">
    <source>
        <dbReference type="ARBA" id="ARBA00023014"/>
    </source>
</evidence>
<dbReference type="SUPFAM" id="SSF102114">
    <property type="entry name" value="Radical SAM enzymes"/>
    <property type="match status" value="1"/>
</dbReference>
<dbReference type="PANTHER" id="PTHR19384:SF17">
    <property type="entry name" value="NADPH--CYTOCHROME P450 REDUCTASE"/>
    <property type="match status" value="1"/>
</dbReference>
<dbReference type="SFLD" id="SFLDG01101">
    <property type="entry name" value="Uncharacterised_Radical_SAM_Su"/>
    <property type="match status" value="1"/>
</dbReference>
<name>A0ABQ8X3P4_9EUKA</name>
<reference evidence="19" key="1">
    <citation type="submission" date="2022-08" db="EMBL/GenBank/DDBJ databases">
        <title>Novel sulfate-reducing endosymbionts in the free-living metamonad Anaeramoeba.</title>
        <authorList>
            <person name="Jerlstrom-Hultqvist J."/>
            <person name="Cepicka I."/>
            <person name="Gallot-Lavallee L."/>
            <person name="Salas-Leiva D."/>
            <person name="Curtis B.A."/>
            <person name="Zahonova K."/>
            <person name="Pipaliya S."/>
            <person name="Dacks J."/>
            <person name="Roger A.J."/>
        </authorList>
    </citation>
    <scope>NUCLEOTIDE SEQUENCE</scope>
    <source>
        <strain evidence="19">Schooner1</strain>
    </source>
</reference>
<evidence type="ECO:0000256" key="9">
    <source>
        <dbReference type="ARBA" id="ARBA00022827"/>
    </source>
</evidence>
<evidence type="ECO:0000256" key="7">
    <source>
        <dbReference type="ARBA" id="ARBA00022691"/>
    </source>
</evidence>
<evidence type="ECO:0000256" key="6">
    <source>
        <dbReference type="ARBA" id="ARBA00022643"/>
    </source>
</evidence>
<comment type="similarity">
    <text evidence="4">Belongs to the TYW1 family.</text>
</comment>
<dbReference type="PRINTS" id="PR00369">
    <property type="entry name" value="FLAVODOXIN"/>
</dbReference>
<feature type="domain" description="Flavodoxin-like" evidence="16">
    <location>
        <begin position="384"/>
        <end position="535"/>
    </location>
</feature>
<keyword evidence="6" id="KW-0288">FMN</keyword>
<dbReference type="InterPro" id="IPR013785">
    <property type="entry name" value="Aldolase_TIM"/>
</dbReference>
<feature type="region of interest" description="Disordered" evidence="15">
    <location>
        <begin position="571"/>
        <end position="591"/>
    </location>
</feature>
<evidence type="ECO:0000259" key="17">
    <source>
        <dbReference type="PROSITE" id="PS51384"/>
    </source>
</evidence>
<evidence type="ECO:0000256" key="3">
    <source>
        <dbReference type="ARBA" id="ARBA00004797"/>
    </source>
</evidence>
<keyword evidence="12" id="KW-0408">Iron</keyword>
<keyword evidence="11" id="KW-0560">Oxidoreductase</keyword>
<dbReference type="EMBL" id="JAOAOG010000337">
    <property type="protein sequence ID" value="KAJ6227182.1"/>
    <property type="molecule type" value="Genomic_DNA"/>
</dbReference>
<dbReference type="SUPFAM" id="SSF63380">
    <property type="entry name" value="Riboflavin synthase domain-like"/>
    <property type="match status" value="1"/>
</dbReference>
<dbReference type="SFLD" id="SFLDS00029">
    <property type="entry name" value="Radical_SAM"/>
    <property type="match status" value="1"/>
</dbReference>
<dbReference type="Pfam" id="PF00667">
    <property type="entry name" value="FAD_binding_1"/>
    <property type="match status" value="1"/>
</dbReference>
<dbReference type="InterPro" id="IPR001094">
    <property type="entry name" value="Flavdoxin-like"/>
</dbReference>
<keyword evidence="20" id="KW-1185">Reference proteome</keyword>
<evidence type="ECO:0000259" key="16">
    <source>
        <dbReference type="PROSITE" id="PS50902"/>
    </source>
</evidence>
<evidence type="ECO:0000256" key="8">
    <source>
        <dbReference type="ARBA" id="ARBA00022723"/>
    </source>
</evidence>
<dbReference type="PROSITE" id="PS51918">
    <property type="entry name" value="RADICAL_SAM"/>
    <property type="match status" value="1"/>
</dbReference>
<dbReference type="PANTHER" id="PTHR19384">
    <property type="entry name" value="NITRIC OXIDE SYNTHASE-RELATED"/>
    <property type="match status" value="1"/>
</dbReference>
<evidence type="ECO:0000256" key="10">
    <source>
        <dbReference type="ARBA" id="ARBA00022857"/>
    </source>
</evidence>
<evidence type="ECO:0000256" key="1">
    <source>
        <dbReference type="ARBA" id="ARBA00001917"/>
    </source>
</evidence>
<dbReference type="InterPro" id="IPR003097">
    <property type="entry name" value="CysJ-like_FAD-binding"/>
</dbReference>
<keyword evidence="7" id="KW-0949">S-adenosyl-L-methionine</keyword>
<keyword evidence="10" id="KW-0521">NADP</keyword>
<protein>
    <submittedName>
        <fullName evidence="19">Flavodoxin family protein</fullName>
    </submittedName>
</protein>
<dbReference type="InterPro" id="IPR017938">
    <property type="entry name" value="Riboflavin_synthase-like_b-brl"/>
</dbReference>
<dbReference type="Pfam" id="PF00258">
    <property type="entry name" value="Flavodoxin_1"/>
    <property type="match status" value="1"/>
</dbReference>
<dbReference type="InterPro" id="IPR027596">
    <property type="entry name" value="AmmeMemoSam_rS"/>
</dbReference>
<dbReference type="SUPFAM" id="SSF52218">
    <property type="entry name" value="Flavoproteins"/>
    <property type="match status" value="1"/>
</dbReference>
<gene>
    <name evidence="19" type="ORF">M0813_10089</name>
</gene>
<keyword evidence="13" id="KW-0411">Iron-sulfur</keyword>
<keyword evidence="5" id="KW-0285">Flavoprotein</keyword>
<dbReference type="InterPro" id="IPR001709">
    <property type="entry name" value="Flavoprot_Pyr_Nucl_cyt_Rdtase"/>
</dbReference>
<dbReference type="Gene3D" id="2.40.30.10">
    <property type="entry name" value="Translation factors"/>
    <property type="match status" value="1"/>
</dbReference>
<evidence type="ECO:0000256" key="15">
    <source>
        <dbReference type="SAM" id="MobiDB-lite"/>
    </source>
</evidence>
<dbReference type="InterPro" id="IPR001433">
    <property type="entry name" value="OxRdtase_FAD/NAD-bd"/>
</dbReference>
<dbReference type="Gene3D" id="3.40.50.80">
    <property type="entry name" value="Nucleotide-binding domain of ferredoxin-NADP reductase (FNR) module"/>
    <property type="match status" value="1"/>
</dbReference>
<evidence type="ECO:0000313" key="20">
    <source>
        <dbReference type="Proteomes" id="UP001150062"/>
    </source>
</evidence>
<sequence>MSECILYKKLDNKKVRCTCCALKCIIPNQETGECGVRKNRNGKLYLEIYGRPTAVAVDPIEKKPLYQFYPKSTAFSIGTFGCNFKCSFCQNWDLSQASKSNDIENLTNVYDLPPKKVIQMCKKKNCKVIAYTYNEPTIFTEYALDCAKLAQKEGIKNVYVSNGYQTVETIELLAPYLDAINIDLKAFTNRFYQELTGVRLSPVLKNIKRWHDLGVWVEVTTLIIPGENDSEEELTNIANYIASINVDIPWHVSAYYDAYKMKGKGRTPLQSLLKAYKLGKEAGLHHIYTGNVQNDKTEITYCPKCNTRLIDRSGYFTKVHSLKNGKCKKCGTPIKGIWSDSCQNLLVPKKVTDPKEIHAILYPEKAKQSINYFEGSTFDRDHQILILYGTQTGKTEQIANQLYQLFIHSERTKKSFDFRIVDLDEYNPENLPLEKNIILLTSTHGEGDPPDNALALFEYLESKNVFQDASLLEGLTYSIFGLGNSSYGGQYQKMSKYFDTKFELLGAERLYQRGEGDEFKNNIQESFKKWFNNLISSLCENLGVKEQINKMPMERSLLKIKYLENEIEIESENENEKEKEKEKEKGNEMELENFSTNKSNKIYDSKNPFQSKLLEKNELMTNGGGRSCLQLKLDLKNSNIKYNCGDHIGILPSNSVHNITKLAKILNVNLDQKIQITPPRRFKKTMTIRECFEKYCEITGPVPNIIFQTLSKYTKDQSEQKRLLEWYHNINKYNEWNNENRYGLIHILEKFPNIQLTLENFLQFVPRIAARYYSISSCPQYDSQSVQVTAQLLENGLCSNYFNDLKINDPINLFWKKTNFKLNNNHPSILIATGTGIAPFRGMLRERLYLKENQIQENFPETFLFFGCRTHQYDFIYEDEFDKYSKHGLITNSFFAFSRDQQNKIYVQHKLKEQKELVQRVMKNKNGQILVCGILKMSLQIKETLSQIFGKKLLKTFIKSNRYNEEIW</sequence>
<comment type="function">
    <text evidence="14">Probable component of the wybutosine biosynthesis pathway. Wybutosine is a hyper modified guanosine with a tricyclic base found at the 3'-position adjacent to the anticodon of eukaryotic phenylalanine tRNA. Catalyzes the condensation of N-methylguanine with 2 carbon atoms from pyruvate to form the tricyclic 4-demethylwyosine, an intermediate in wybutosine biosynthesis.</text>
</comment>
<dbReference type="Gene3D" id="3.20.20.70">
    <property type="entry name" value="Aldolase class I"/>
    <property type="match status" value="1"/>
</dbReference>
<dbReference type="InterPro" id="IPR007197">
    <property type="entry name" value="rSAM"/>
</dbReference>
<dbReference type="Pfam" id="PF04055">
    <property type="entry name" value="Radical_SAM"/>
    <property type="match status" value="1"/>
</dbReference>
<dbReference type="InterPro" id="IPR029039">
    <property type="entry name" value="Flavoprotein-like_sf"/>
</dbReference>
<comment type="cofactor">
    <cofactor evidence="2">
        <name>FAD</name>
        <dbReference type="ChEBI" id="CHEBI:57692"/>
    </cofactor>
</comment>
<organism evidence="19 20">
    <name type="scientific">Anaeramoeba flamelloides</name>
    <dbReference type="NCBI Taxonomy" id="1746091"/>
    <lineage>
        <taxon>Eukaryota</taxon>
        <taxon>Metamonada</taxon>
        <taxon>Anaeramoebidae</taxon>
        <taxon>Anaeramoeba</taxon>
    </lineage>
</organism>
<dbReference type="Proteomes" id="UP001150062">
    <property type="component" value="Unassembled WGS sequence"/>
</dbReference>
<evidence type="ECO:0000256" key="4">
    <source>
        <dbReference type="ARBA" id="ARBA00010115"/>
    </source>
</evidence>
<evidence type="ECO:0000256" key="5">
    <source>
        <dbReference type="ARBA" id="ARBA00022630"/>
    </source>
</evidence>
<dbReference type="SUPFAM" id="SSF52343">
    <property type="entry name" value="Ferredoxin reductase-like, C-terminal NADP-linked domain"/>
    <property type="match status" value="1"/>
</dbReference>
<evidence type="ECO:0000256" key="2">
    <source>
        <dbReference type="ARBA" id="ARBA00001974"/>
    </source>
</evidence>
<dbReference type="InterPro" id="IPR058240">
    <property type="entry name" value="rSAM_sf"/>
</dbReference>
<dbReference type="Gene3D" id="3.40.50.360">
    <property type="match status" value="1"/>
</dbReference>
<evidence type="ECO:0000256" key="11">
    <source>
        <dbReference type="ARBA" id="ARBA00023002"/>
    </source>
</evidence>
<dbReference type="InterPro" id="IPR001226">
    <property type="entry name" value="Flavodoxin_CS"/>
</dbReference>
<dbReference type="SMART" id="SM00729">
    <property type="entry name" value="Elp3"/>
    <property type="match status" value="1"/>
</dbReference>
<proteinExistence type="inferred from homology"/>
<dbReference type="PRINTS" id="PR00371">
    <property type="entry name" value="FPNCR"/>
</dbReference>
<dbReference type="NCBIfam" id="TIGR04337">
    <property type="entry name" value="AmmeMemoSam_rS"/>
    <property type="match status" value="1"/>
</dbReference>
<comment type="pathway">
    <text evidence="3">tRNA modification; wybutosine-tRNA(Phe) biosynthesis.</text>
</comment>
<dbReference type="InterPro" id="IPR008254">
    <property type="entry name" value="Flavodoxin/NO_synth"/>
</dbReference>
<dbReference type="PROSITE" id="PS00201">
    <property type="entry name" value="FLAVODOXIN"/>
    <property type="match status" value="1"/>
</dbReference>
<evidence type="ECO:0000256" key="14">
    <source>
        <dbReference type="ARBA" id="ARBA00025368"/>
    </source>
</evidence>
<keyword evidence="8" id="KW-0479">Metal-binding</keyword>
<dbReference type="Pfam" id="PF00175">
    <property type="entry name" value="NAD_binding_1"/>
    <property type="match status" value="1"/>
</dbReference>
<dbReference type="PROSITE" id="PS50902">
    <property type="entry name" value="FLAVODOXIN_LIKE"/>
    <property type="match status" value="1"/>
</dbReference>